<keyword evidence="2" id="KW-1185">Reference proteome</keyword>
<feature type="compositionally biased region" description="Basic and acidic residues" evidence="1">
    <location>
        <begin position="1"/>
        <end position="16"/>
    </location>
</feature>
<dbReference type="GO" id="GO:0020037">
    <property type="term" value="F:heme binding"/>
    <property type="evidence" value="ECO:0007669"/>
    <property type="project" value="InterPro"/>
</dbReference>
<name>A0A1I8ABA2_9BILA</name>
<dbReference type="CDD" id="cd01040">
    <property type="entry name" value="Mb-like"/>
    <property type="match status" value="1"/>
</dbReference>
<dbReference type="Gene3D" id="1.10.490.10">
    <property type="entry name" value="Globins"/>
    <property type="match status" value="1"/>
</dbReference>
<organism evidence="2 3">
    <name type="scientific">Steinernema glaseri</name>
    <dbReference type="NCBI Taxonomy" id="37863"/>
    <lineage>
        <taxon>Eukaryota</taxon>
        <taxon>Metazoa</taxon>
        <taxon>Ecdysozoa</taxon>
        <taxon>Nematoda</taxon>
        <taxon>Chromadorea</taxon>
        <taxon>Rhabditida</taxon>
        <taxon>Tylenchina</taxon>
        <taxon>Panagrolaimomorpha</taxon>
        <taxon>Strongyloidoidea</taxon>
        <taxon>Steinernematidae</taxon>
        <taxon>Steinernema</taxon>
    </lineage>
</organism>
<reference evidence="3" key="1">
    <citation type="submission" date="2016-11" db="UniProtKB">
        <authorList>
            <consortium name="WormBaseParasite"/>
        </authorList>
    </citation>
    <scope>IDENTIFICATION</scope>
</reference>
<evidence type="ECO:0000313" key="2">
    <source>
        <dbReference type="Proteomes" id="UP000095287"/>
    </source>
</evidence>
<dbReference type="InterPro" id="IPR012292">
    <property type="entry name" value="Globin/Proto"/>
</dbReference>
<dbReference type="InterPro" id="IPR044399">
    <property type="entry name" value="Mb-like_M"/>
</dbReference>
<feature type="region of interest" description="Disordered" evidence="1">
    <location>
        <begin position="220"/>
        <end position="278"/>
    </location>
</feature>
<evidence type="ECO:0000256" key="1">
    <source>
        <dbReference type="SAM" id="MobiDB-lite"/>
    </source>
</evidence>
<dbReference type="WBParaSite" id="L893_g4154.t1">
    <property type="protein sequence ID" value="L893_g4154.t1"/>
    <property type="gene ID" value="L893_g4154"/>
</dbReference>
<accession>A0A1I8ABA2</accession>
<dbReference type="GO" id="GO:0019825">
    <property type="term" value="F:oxygen binding"/>
    <property type="evidence" value="ECO:0007669"/>
    <property type="project" value="InterPro"/>
</dbReference>
<feature type="compositionally biased region" description="Polar residues" evidence="1">
    <location>
        <begin position="257"/>
        <end position="271"/>
    </location>
</feature>
<dbReference type="SUPFAM" id="SSF46458">
    <property type="entry name" value="Globin-like"/>
    <property type="match status" value="1"/>
</dbReference>
<dbReference type="Proteomes" id="UP000095287">
    <property type="component" value="Unplaced"/>
</dbReference>
<sequence>MGNAKSSEKSSEESPQKRASPKINEPKKSYKKKVSMSSKGAGSARSSMSSESGRKAVLLTGSQRQIIKYCMENAKADLGERIYRRVIEKRDDFRGFVDNLSRAERTEMSEALRDFLKCACSSLHDLEELQSVSESFGERHVGLRTSGFKPDFFATIANEATTECIFLDCAVHAPSETLTAWSQLTSTIFSSVRDGYYTELRRLRRSSNCFYNGRAKNSIDMSTDGSTRGDEESRRSVSPGATDVSGDDDDAQELRPTESSNYLLPPTSSNYLLPPTVY</sequence>
<evidence type="ECO:0000313" key="3">
    <source>
        <dbReference type="WBParaSite" id="L893_g4154.t1"/>
    </source>
</evidence>
<dbReference type="AlphaFoldDB" id="A0A1I8ABA2"/>
<protein>
    <submittedName>
        <fullName evidence="3">GLOBIN domain-containing protein</fullName>
    </submittedName>
</protein>
<feature type="region of interest" description="Disordered" evidence="1">
    <location>
        <begin position="1"/>
        <end position="54"/>
    </location>
</feature>
<dbReference type="InterPro" id="IPR009050">
    <property type="entry name" value="Globin-like_sf"/>
</dbReference>
<proteinExistence type="predicted"/>
<feature type="compositionally biased region" description="Low complexity" evidence="1">
    <location>
        <begin position="35"/>
        <end position="51"/>
    </location>
</feature>